<accession>A0ABV1CBT3</accession>
<evidence type="ECO:0000256" key="4">
    <source>
        <dbReference type="PROSITE-ProRule" id="PRU01248"/>
    </source>
</evidence>
<dbReference type="Proteomes" id="UP001447979">
    <property type="component" value="Unassembled WGS sequence"/>
</dbReference>
<dbReference type="InterPro" id="IPR028259">
    <property type="entry name" value="AP2-like_int_N"/>
</dbReference>
<keyword evidence="3" id="KW-0233">DNA recombination</keyword>
<dbReference type="InterPro" id="IPR002104">
    <property type="entry name" value="Integrase_catalytic"/>
</dbReference>
<keyword evidence="8" id="KW-1185">Reference proteome</keyword>
<organism evidence="7 8">
    <name type="scientific">Peptoniphilus hominis</name>
    <name type="common">ex Hitch et al. 2025</name>
    <dbReference type="NCBI Taxonomy" id="3133174"/>
    <lineage>
        <taxon>Bacteria</taxon>
        <taxon>Bacillati</taxon>
        <taxon>Bacillota</taxon>
        <taxon>Tissierellia</taxon>
        <taxon>Tissierellales</taxon>
        <taxon>Peptoniphilaceae</taxon>
        <taxon>Peptoniphilus</taxon>
    </lineage>
</organism>
<protein>
    <submittedName>
        <fullName evidence="7">Site-specific integrase</fullName>
    </submittedName>
</protein>
<dbReference type="RefSeq" id="WP_349169780.1">
    <property type="nucleotide sequence ID" value="NZ_JBBMFO010000001.1"/>
</dbReference>
<reference evidence="7 8" key="1">
    <citation type="submission" date="2024-03" db="EMBL/GenBank/DDBJ databases">
        <title>Human intestinal bacterial collection.</title>
        <authorList>
            <person name="Pauvert C."/>
            <person name="Hitch T.C.A."/>
            <person name="Clavel T."/>
        </authorList>
    </citation>
    <scope>NUCLEOTIDE SEQUENCE [LARGE SCALE GENOMIC DNA]</scope>
    <source>
        <strain evidence="7 8">CLA-SR-H025</strain>
    </source>
</reference>
<dbReference type="SUPFAM" id="SSF56349">
    <property type="entry name" value="DNA breaking-rejoining enzymes"/>
    <property type="match status" value="1"/>
</dbReference>
<dbReference type="InterPro" id="IPR044068">
    <property type="entry name" value="CB"/>
</dbReference>
<evidence type="ECO:0000256" key="2">
    <source>
        <dbReference type="ARBA" id="ARBA00023125"/>
    </source>
</evidence>
<evidence type="ECO:0000256" key="1">
    <source>
        <dbReference type="ARBA" id="ARBA00008857"/>
    </source>
</evidence>
<evidence type="ECO:0000313" key="8">
    <source>
        <dbReference type="Proteomes" id="UP001447979"/>
    </source>
</evidence>
<gene>
    <name evidence="7" type="ORF">WMO19_00640</name>
</gene>
<dbReference type="InterPro" id="IPR010998">
    <property type="entry name" value="Integrase_recombinase_N"/>
</dbReference>
<dbReference type="Pfam" id="PF14657">
    <property type="entry name" value="Arm-DNA-bind_4"/>
    <property type="match status" value="1"/>
</dbReference>
<comment type="caution">
    <text evidence="7">The sequence shown here is derived from an EMBL/GenBank/DDBJ whole genome shotgun (WGS) entry which is preliminary data.</text>
</comment>
<dbReference type="InterPro" id="IPR013762">
    <property type="entry name" value="Integrase-like_cat_sf"/>
</dbReference>
<dbReference type="PANTHER" id="PTHR30349:SF41">
    <property type="entry name" value="INTEGRASE_RECOMBINASE PROTEIN MJ0367-RELATED"/>
    <property type="match status" value="1"/>
</dbReference>
<feature type="domain" description="Tyr recombinase" evidence="5">
    <location>
        <begin position="168"/>
        <end position="336"/>
    </location>
</feature>
<dbReference type="InterPro" id="IPR011010">
    <property type="entry name" value="DNA_brk_join_enz"/>
</dbReference>
<dbReference type="PROSITE" id="PS51900">
    <property type="entry name" value="CB"/>
    <property type="match status" value="1"/>
</dbReference>
<comment type="similarity">
    <text evidence="1">Belongs to the 'phage' integrase family.</text>
</comment>
<evidence type="ECO:0000256" key="3">
    <source>
        <dbReference type="ARBA" id="ARBA00023172"/>
    </source>
</evidence>
<keyword evidence="2 4" id="KW-0238">DNA-binding</keyword>
<dbReference type="PROSITE" id="PS51898">
    <property type="entry name" value="TYR_RECOMBINASE"/>
    <property type="match status" value="1"/>
</dbReference>
<dbReference type="Gene3D" id="1.10.150.130">
    <property type="match status" value="1"/>
</dbReference>
<evidence type="ECO:0000313" key="7">
    <source>
        <dbReference type="EMBL" id="MEQ2400104.1"/>
    </source>
</evidence>
<proteinExistence type="inferred from homology"/>
<sequence>MNITIRQRENGKWQAIVSYKDKKGKWRQKPKGGFDKKKDANLWAKEKYFELQKLEKSGILGNEYTLEEIFELYLARMEKTNNRDSTSTETTYRSCMNLFSDFLPRDINSIKSTELYNFIENKRKLTGNSYNLNIAVLNIIFTFAIKKVRACENNPCDLLYYDKTKKDERIKFITEDLYQKILNDTKKPKMKLLIQLLYETGMRISEALGLCIQSVKNMTITVERQFLRDKKILTTILKTDNSYRIVPISESLYKQLMLATFDTQGRIFYDVTYQATYYRLKKYKLSPHCFRHTRATILVGSGIDLTVVAQVIGDEIETIMKNYVEVNEDNINDKFDMIRALI</sequence>
<dbReference type="CDD" id="cd01189">
    <property type="entry name" value="INT_ICEBs1_C_like"/>
    <property type="match status" value="1"/>
</dbReference>
<dbReference type="Gene3D" id="1.10.443.10">
    <property type="entry name" value="Intergrase catalytic core"/>
    <property type="match status" value="1"/>
</dbReference>
<evidence type="ECO:0000259" key="5">
    <source>
        <dbReference type="PROSITE" id="PS51898"/>
    </source>
</evidence>
<evidence type="ECO:0000259" key="6">
    <source>
        <dbReference type="PROSITE" id="PS51900"/>
    </source>
</evidence>
<name>A0ABV1CBT3_9FIRM</name>
<dbReference type="EMBL" id="JBBMFO010000001">
    <property type="protein sequence ID" value="MEQ2400104.1"/>
    <property type="molecule type" value="Genomic_DNA"/>
</dbReference>
<dbReference type="InterPro" id="IPR050090">
    <property type="entry name" value="Tyrosine_recombinase_XerCD"/>
</dbReference>
<feature type="domain" description="Core-binding (CB)" evidence="6">
    <location>
        <begin position="64"/>
        <end position="145"/>
    </location>
</feature>
<dbReference type="Pfam" id="PF00589">
    <property type="entry name" value="Phage_integrase"/>
    <property type="match status" value="1"/>
</dbReference>
<dbReference type="PANTHER" id="PTHR30349">
    <property type="entry name" value="PHAGE INTEGRASE-RELATED"/>
    <property type="match status" value="1"/>
</dbReference>